<name>A0A0E9Q9V0_ANGAN</name>
<dbReference type="EMBL" id="GBXM01095704">
    <property type="protein sequence ID" value="JAH12873.1"/>
    <property type="molecule type" value="Transcribed_RNA"/>
</dbReference>
<reference evidence="1" key="2">
    <citation type="journal article" date="2015" name="Fish Shellfish Immunol.">
        <title>Early steps in the European eel (Anguilla anguilla)-Vibrio vulnificus interaction in the gills: Role of the RtxA13 toxin.</title>
        <authorList>
            <person name="Callol A."/>
            <person name="Pajuelo D."/>
            <person name="Ebbesson L."/>
            <person name="Teles M."/>
            <person name="MacKenzie S."/>
            <person name="Amaro C."/>
        </authorList>
    </citation>
    <scope>NUCLEOTIDE SEQUENCE</scope>
</reference>
<sequence>MLQTVLVKQQMGTLTCSYNHIIVSIGCTLW</sequence>
<accession>A0A0E9Q9V0</accession>
<protein>
    <submittedName>
        <fullName evidence="1">Uncharacterized protein</fullName>
    </submittedName>
</protein>
<proteinExistence type="predicted"/>
<organism evidence="1">
    <name type="scientific">Anguilla anguilla</name>
    <name type="common">European freshwater eel</name>
    <name type="synonym">Muraena anguilla</name>
    <dbReference type="NCBI Taxonomy" id="7936"/>
    <lineage>
        <taxon>Eukaryota</taxon>
        <taxon>Metazoa</taxon>
        <taxon>Chordata</taxon>
        <taxon>Craniata</taxon>
        <taxon>Vertebrata</taxon>
        <taxon>Euteleostomi</taxon>
        <taxon>Actinopterygii</taxon>
        <taxon>Neopterygii</taxon>
        <taxon>Teleostei</taxon>
        <taxon>Anguilliformes</taxon>
        <taxon>Anguillidae</taxon>
        <taxon>Anguilla</taxon>
    </lineage>
</organism>
<dbReference type="AlphaFoldDB" id="A0A0E9Q9V0"/>
<evidence type="ECO:0000313" key="1">
    <source>
        <dbReference type="EMBL" id="JAH12873.1"/>
    </source>
</evidence>
<reference evidence="1" key="1">
    <citation type="submission" date="2014-11" db="EMBL/GenBank/DDBJ databases">
        <authorList>
            <person name="Amaro Gonzalez C."/>
        </authorList>
    </citation>
    <scope>NUCLEOTIDE SEQUENCE</scope>
</reference>